<proteinExistence type="predicted"/>
<keyword evidence="2" id="KW-1185">Reference proteome</keyword>
<organism evidence="1 2">
    <name type="scientific">Desmophyllum pertusum</name>
    <dbReference type="NCBI Taxonomy" id="174260"/>
    <lineage>
        <taxon>Eukaryota</taxon>
        <taxon>Metazoa</taxon>
        <taxon>Cnidaria</taxon>
        <taxon>Anthozoa</taxon>
        <taxon>Hexacorallia</taxon>
        <taxon>Scleractinia</taxon>
        <taxon>Caryophylliina</taxon>
        <taxon>Caryophylliidae</taxon>
        <taxon>Desmophyllum</taxon>
    </lineage>
</organism>
<sequence length="113" mass="12676">MGLYADKESSKSGCHFLFIIYTNAISHETTIQGMTTFLLWFWLYRSITATSTVSSRAASCWFPKKFFIKLKTRSAEAELGCTRSTFFTAEDQLGKVASFLDHQSSFSSSVSKA</sequence>
<gene>
    <name evidence="1" type="ORF">OS493_022405</name>
</gene>
<dbReference type="AlphaFoldDB" id="A0A9W9ZZR9"/>
<dbReference type="Proteomes" id="UP001163046">
    <property type="component" value="Unassembled WGS sequence"/>
</dbReference>
<evidence type="ECO:0000313" key="2">
    <source>
        <dbReference type="Proteomes" id="UP001163046"/>
    </source>
</evidence>
<protein>
    <submittedName>
        <fullName evidence="1">Uncharacterized protein</fullName>
    </submittedName>
</protein>
<reference evidence="1" key="1">
    <citation type="submission" date="2023-01" db="EMBL/GenBank/DDBJ databases">
        <title>Genome assembly of the deep-sea coral Lophelia pertusa.</title>
        <authorList>
            <person name="Herrera S."/>
            <person name="Cordes E."/>
        </authorList>
    </citation>
    <scope>NUCLEOTIDE SEQUENCE</scope>
    <source>
        <strain evidence="1">USNM1676648</strain>
        <tissue evidence="1">Polyp</tissue>
    </source>
</reference>
<dbReference type="EMBL" id="MU825411">
    <property type="protein sequence ID" value="KAJ7390846.1"/>
    <property type="molecule type" value="Genomic_DNA"/>
</dbReference>
<feature type="non-terminal residue" evidence="1">
    <location>
        <position position="113"/>
    </location>
</feature>
<comment type="caution">
    <text evidence="1">The sequence shown here is derived from an EMBL/GenBank/DDBJ whole genome shotgun (WGS) entry which is preliminary data.</text>
</comment>
<accession>A0A9W9ZZR9</accession>
<evidence type="ECO:0000313" key="1">
    <source>
        <dbReference type="EMBL" id="KAJ7390846.1"/>
    </source>
</evidence>
<name>A0A9W9ZZR9_9CNID</name>